<dbReference type="OrthoDB" id="106784at2759"/>
<reference evidence="8" key="1">
    <citation type="journal article" date="2020" name="Stud. Mycol.">
        <title>101 Dothideomycetes genomes: a test case for predicting lifestyles and emergence of pathogens.</title>
        <authorList>
            <person name="Haridas S."/>
            <person name="Albert R."/>
            <person name="Binder M."/>
            <person name="Bloem J."/>
            <person name="Labutti K."/>
            <person name="Salamov A."/>
            <person name="Andreopoulos B."/>
            <person name="Baker S."/>
            <person name="Barry K."/>
            <person name="Bills G."/>
            <person name="Bluhm B."/>
            <person name="Cannon C."/>
            <person name="Castanera R."/>
            <person name="Culley D."/>
            <person name="Daum C."/>
            <person name="Ezra D."/>
            <person name="Gonzalez J."/>
            <person name="Henrissat B."/>
            <person name="Kuo A."/>
            <person name="Liang C."/>
            <person name="Lipzen A."/>
            <person name="Lutzoni F."/>
            <person name="Magnuson J."/>
            <person name="Mondo S."/>
            <person name="Nolan M."/>
            <person name="Ohm R."/>
            <person name="Pangilinan J."/>
            <person name="Park H.-J."/>
            <person name="Ramirez L."/>
            <person name="Alfaro M."/>
            <person name="Sun H."/>
            <person name="Tritt A."/>
            <person name="Yoshinaga Y."/>
            <person name="Zwiers L.-H."/>
            <person name="Turgeon B."/>
            <person name="Goodwin S."/>
            <person name="Spatafora J."/>
            <person name="Crous P."/>
            <person name="Grigoriev I."/>
        </authorList>
    </citation>
    <scope>NUCLEOTIDE SEQUENCE</scope>
    <source>
        <strain evidence="8">ATCC 16933</strain>
    </source>
</reference>
<dbReference type="SUPFAM" id="SSF57850">
    <property type="entry name" value="RING/U-box"/>
    <property type="match status" value="1"/>
</dbReference>
<feature type="compositionally biased region" description="Gly residues" evidence="6">
    <location>
        <begin position="611"/>
        <end position="626"/>
    </location>
</feature>
<dbReference type="Pfam" id="PF08783">
    <property type="entry name" value="DWNN"/>
    <property type="match status" value="1"/>
</dbReference>
<dbReference type="GO" id="GO:0006397">
    <property type="term" value="P:mRNA processing"/>
    <property type="evidence" value="ECO:0007669"/>
    <property type="project" value="InterPro"/>
</dbReference>
<dbReference type="InterPro" id="IPR025829">
    <property type="entry name" value="Zn_knuckle_CX2CX3GHX4C"/>
</dbReference>
<organism evidence="8 9">
    <name type="scientific">Lineolata rhizophorae</name>
    <dbReference type="NCBI Taxonomy" id="578093"/>
    <lineage>
        <taxon>Eukaryota</taxon>
        <taxon>Fungi</taxon>
        <taxon>Dikarya</taxon>
        <taxon>Ascomycota</taxon>
        <taxon>Pezizomycotina</taxon>
        <taxon>Dothideomycetes</taxon>
        <taxon>Dothideomycetes incertae sedis</taxon>
        <taxon>Lineolatales</taxon>
        <taxon>Lineolataceae</taxon>
        <taxon>Lineolata</taxon>
    </lineage>
</organism>
<dbReference type="SMART" id="SM01180">
    <property type="entry name" value="DWNN"/>
    <property type="match status" value="1"/>
</dbReference>
<dbReference type="FunFam" id="4.10.60.10:FF:000005">
    <property type="entry name" value="E3 ubiquitin-protein ligase RBBP6"/>
    <property type="match status" value="1"/>
</dbReference>
<sequence>MSSCVFYKFKSSKEPSRITFDGLHITVFELKRDIINASGLGDGTDFDLTIYNEDTNEEYDDDTTLIPRSSHIIARRFPASKPGHGRAARYVSGKMPVNAKNSYRTESNKPGATKGPNESDGIRAMNNAQTEEEKIAAMFKAGEENWQQQQEKMAAQKPVFRGGYQKRPANVPDHDPPPGYICFRCHQKGHWIQVCPTNDDPNFENRPRIKRTTGIPRSFLKTVDKSTALAGDEDGKQPSGVMVNAEGQYVIAEPDKASWEQFQAKAKAAAAQEEAAKQDNKEIRERGLECSLDKRLFVEPVKTPCCGKTFCNDCIENALVNSDLVCPECRREGVLLDDLAADEDMARKIKEFEEEKAASAAAAKRARSKSPKQKPLDAPEEAGTPGAADAKDGESNEPDDQAAKSPSVAASAESKTEKPHSPAPSSNAAVSKTPESSTPSAAPNGSTKKRPAEEELKNDRIPTGPAAMRNKQQQQDQQQQNPMAPPPSGYQEFIAHMNALAQTNGNPGSQAPFPTSNGTGAMPGPMGGFQGMNGAGPQGGMPMFQNGMMGMPLMSSVPGMMPMGNGAMMNPMMAGGAGGWGDMSGGGGMYGQAGMYGGFNPSMMNGGWNNGGGSQQGWHGGPGGGGRGHHNQMHGGGSQGAFPNQQRTNFSEPFPNEEDNAYFRKPVNPHRHLNRQRRQPRPSDYTEL</sequence>
<evidence type="ECO:0000256" key="5">
    <source>
        <dbReference type="ARBA" id="ARBA00023242"/>
    </source>
</evidence>
<comment type="subcellular location">
    <subcellularLocation>
        <location evidence="1">Nucleus</location>
    </subcellularLocation>
</comment>
<evidence type="ECO:0000259" key="7">
    <source>
        <dbReference type="PROSITE" id="PS51282"/>
    </source>
</evidence>
<feature type="region of interest" description="Disordered" evidence="6">
    <location>
        <begin position="611"/>
        <end position="688"/>
    </location>
</feature>
<gene>
    <name evidence="8" type="ORF">BDY21DRAFT_365456</name>
</gene>
<evidence type="ECO:0000256" key="4">
    <source>
        <dbReference type="ARBA" id="ARBA00022833"/>
    </source>
</evidence>
<feature type="compositionally biased region" description="Basic and acidic residues" evidence="6">
    <location>
        <begin position="450"/>
        <end position="460"/>
    </location>
</feature>
<dbReference type="InterPro" id="IPR036875">
    <property type="entry name" value="Znf_CCHC_sf"/>
</dbReference>
<dbReference type="PANTHER" id="PTHR15439">
    <property type="entry name" value="RETINOBLASTOMA-BINDING PROTEIN 6"/>
    <property type="match status" value="1"/>
</dbReference>
<dbReference type="InterPro" id="IPR033489">
    <property type="entry name" value="RBBP6"/>
</dbReference>
<dbReference type="GO" id="GO:0016567">
    <property type="term" value="P:protein ubiquitination"/>
    <property type="evidence" value="ECO:0007669"/>
    <property type="project" value="InterPro"/>
</dbReference>
<evidence type="ECO:0000256" key="1">
    <source>
        <dbReference type="ARBA" id="ARBA00004123"/>
    </source>
</evidence>
<evidence type="ECO:0000256" key="2">
    <source>
        <dbReference type="ARBA" id="ARBA00022723"/>
    </source>
</evidence>
<dbReference type="GO" id="GO:0061630">
    <property type="term" value="F:ubiquitin protein ligase activity"/>
    <property type="evidence" value="ECO:0007669"/>
    <property type="project" value="InterPro"/>
</dbReference>
<keyword evidence="5" id="KW-0539">Nucleus</keyword>
<dbReference type="Pfam" id="PF13696">
    <property type="entry name" value="zf-CCHC_2"/>
    <property type="match status" value="1"/>
</dbReference>
<dbReference type="InterPro" id="IPR014891">
    <property type="entry name" value="DWNN_domain"/>
</dbReference>
<dbReference type="CDD" id="cd16620">
    <property type="entry name" value="vRING-HC-C4C4_RBBP6"/>
    <property type="match status" value="1"/>
</dbReference>
<accession>A0A6A6NVD8</accession>
<dbReference type="EMBL" id="MU001687">
    <property type="protein sequence ID" value="KAF2455223.1"/>
    <property type="molecule type" value="Genomic_DNA"/>
</dbReference>
<dbReference type="PROSITE" id="PS51282">
    <property type="entry name" value="DWNN"/>
    <property type="match status" value="1"/>
</dbReference>
<feature type="region of interest" description="Disordered" evidence="6">
    <location>
        <begin position="360"/>
        <end position="490"/>
    </location>
</feature>
<feature type="compositionally biased region" description="Polar residues" evidence="6">
    <location>
        <begin position="641"/>
        <end position="651"/>
    </location>
</feature>
<evidence type="ECO:0000256" key="6">
    <source>
        <dbReference type="SAM" id="MobiDB-lite"/>
    </source>
</evidence>
<evidence type="ECO:0000313" key="8">
    <source>
        <dbReference type="EMBL" id="KAF2455223.1"/>
    </source>
</evidence>
<keyword evidence="2" id="KW-0479">Metal-binding</keyword>
<dbReference type="Gene3D" id="3.10.20.90">
    <property type="entry name" value="Phosphatidylinositol 3-kinase Catalytic Subunit, Chain A, domain 1"/>
    <property type="match status" value="1"/>
</dbReference>
<keyword evidence="3" id="KW-0863">Zinc-finger</keyword>
<keyword evidence="9" id="KW-1185">Reference proteome</keyword>
<dbReference type="Proteomes" id="UP000799766">
    <property type="component" value="Unassembled WGS sequence"/>
</dbReference>
<dbReference type="InterPro" id="IPR013083">
    <property type="entry name" value="Znf_RING/FYVE/PHD"/>
</dbReference>
<feature type="domain" description="DWNN" evidence="7">
    <location>
        <begin position="5"/>
        <end position="78"/>
    </location>
</feature>
<name>A0A6A6NVD8_9PEZI</name>
<proteinExistence type="predicted"/>
<feature type="compositionally biased region" description="Polar residues" evidence="6">
    <location>
        <begin position="100"/>
        <end position="110"/>
    </location>
</feature>
<dbReference type="GO" id="GO:0006511">
    <property type="term" value="P:ubiquitin-dependent protein catabolic process"/>
    <property type="evidence" value="ECO:0007669"/>
    <property type="project" value="TreeGrafter"/>
</dbReference>
<dbReference type="PANTHER" id="PTHR15439:SF0">
    <property type="entry name" value="CELL DIVISION CYCLE AND APOPTOSIS REGULATOR PROTEIN 1-RELATED"/>
    <property type="match status" value="1"/>
</dbReference>
<feature type="compositionally biased region" description="Polar residues" evidence="6">
    <location>
        <begin position="423"/>
        <end position="446"/>
    </location>
</feature>
<dbReference type="SUPFAM" id="SSF57756">
    <property type="entry name" value="Retrovirus zinc finger-like domains"/>
    <property type="match status" value="1"/>
</dbReference>
<dbReference type="AlphaFoldDB" id="A0A6A6NVD8"/>
<protein>
    <submittedName>
        <fullName evidence="8">DWNN domain-containing protein</fullName>
    </submittedName>
</protein>
<feature type="compositionally biased region" description="Basic residues" evidence="6">
    <location>
        <begin position="667"/>
        <end position="680"/>
    </location>
</feature>
<dbReference type="Gene3D" id="3.30.40.10">
    <property type="entry name" value="Zinc/RING finger domain, C3HC4 (zinc finger)"/>
    <property type="match status" value="1"/>
</dbReference>
<keyword evidence="4" id="KW-0862">Zinc</keyword>
<evidence type="ECO:0000313" key="9">
    <source>
        <dbReference type="Proteomes" id="UP000799766"/>
    </source>
</evidence>
<dbReference type="GO" id="GO:0005634">
    <property type="term" value="C:nucleus"/>
    <property type="evidence" value="ECO:0007669"/>
    <property type="project" value="UniProtKB-SubCell"/>
</dbReference>
<dbReference type="Gene3D" id="4.10.60.10">
    <property type="entry name" value="Zinc finger, CCHC-type"/>
    <property type="match status" value="1"/>
</dbReference>
<evidence type="ECO:0000256" key="3">
    <source>
        <dbReference type="ARBA" id="ARBA00022771"/>
    </source>
</evidence>
<dbReference type="GO" id="GO:0008270">
    <property type="term" value="F:zinc ion binding"/>
    <property type="evidence" value="ECO:0007669"/>
    <property type="project" value="UniProtKB-KW"/>
</dbReference>
<dbReference type="GO" id="GO:0003676">
    <property type="term" value="F:nucleic acid binding"/>
    <property type="evidence" value="ECO:0007669"/>
    <property type="project" value="InterPro"/>
</dbReference>
<feature type="region of interest" description="Disordered" evidence="6">
    <location>
        <begin position="100"/>
        <end position="122"/>
    </location>
</feature>